<evidence type="ECO:0000256" key="3">
    <source>
        <dbReference type="ARBA" id="ARBA00022827"/>
    </source>
</evidence>
<evidence type="ECO:0000256" key="2">
    <source>
        <dbReference type="ARBA" id="ARBA00022630"/>
    </source>
</evidence>
<dbReference type="SUPFAM" id="SSF51905">
    <property type="entry name" value="FAD/NAD(P)-binding domain"/>
    <property type="match status" value="2"/>
</dbReference>
<dbReference type="AlphaFoldDB" id="Q750A2"/>
<evidence type="ECO:0000313" key="7">
    <source>
        <dbReference type="Proteomes" id="UP000000591"/>
    </source>
</evidence>
<dbReference type="OrthoDB" id="66881at2759"/>
<keyword evidence="5" id="KW-0560">Oxidoreductase</keyword>
<dbReference type="KEGG" id="ago:AGOS_AGR055C"/>
<gene>
    <name evidence="6" type="ORF">AGOS_AGR055C</name>
</gene>
<evidence type="ECO:0000256" key="4">
    <source>
        <dbReference type="ARBA" id="ARBA00022857"/>
    </source>
</evidence>
<dbReference type="eggNOG" id="KOG1399">
    <property type="taxonomic scope" value="Eukaryota"/>
</dbReference>
<comment type="similarity">
    <text evidence="1">Belongs to the FMO family.</text>
</comment>
<keyword evidence="7" id="KW-1185">Reference proteome</keyword>
<dbReference type="Proteomes" id="UP000000591">
    <property type="component" value="Chromosome VII"/>
</dbReference>
<dbReference type="RefSeq" id="NP_986720.1">
    <property type="nucleotide sequence ID" value="NM_211782.1"/>
</dbReference>
<dbReference type="InterPro" id="IPR020946">
    <property type="entry name" value="Flavin_mOase-like"/>
</dbReference>
<evidence type="ECO:0000313" key="6">
    <source>
        <dbReference type="EMBL" id="AAS54544.1"/>
    </source>
</evidence>
<dbReference type="Gene3D" id="3.50.50.60">
    <property type="entry name" value="FAD/NAD(P)-binding domain"/>
    <property type="match status" value="2"/>
</dbReference>
<proteinExistence type="inferred from homology"/>
<dbReference type="EMBL" id="AE016820">
    <property type="protein sequence ID" value="AAS54544.1"/>
    <property type="molecule type" value="Genomic_DNA"/>
</dbReference>
<sequence length="502" mass="56675">MRLSGVQYKLRPGHIRSVAVVGAGPYGAGVTKALVKEGSFDQIHVFERREQFGGLWNYTKPLLKHHGVTCAAAVPCENARLQMRPQLTKDGRPAFQTAAYRYLDTNVPRDLMQYRSISFPEGTPLFPTREQVLEHILQFCRPIKKYVQFNTEVTKVSYDDARAKYSVLTTNLLDNTTRAIEVDAVAVATGYYNMPFIPDRPGLKSWHETYPCSISHSIDFDAPEDFLDVKGEIIVVGNNASGSDISYELARCLKRPIYKSKRSESLLPGGSDSNIKDVADIKRLDPASKTVELVDGQVIQNVEKLLFCTGYLKSVPFLPSSAKEGEHGNRVMSQLITEGDKVTDLYNHMLSIRLPTLAFLGLPRYVLPIRLSETQGSWLARVWSGRISLPSEEVQWKYHEWTLENNGRGIKYHDLLFPHDIQHSQRLNMEIRHAGAGGHFGVEWTGNHIKLRAALKPLKEAYIEYLKQTNKRAVSVEELIDNGYFTWPEDATTCVQVPHFAP</sequence>
<reference evidence="6 7" key="1">
    <citation type="journal article" date="2004" name="Science">
        <title>The Ashbya gossypii genome as a tool for mapping the ancient Saccharomyces cerevisiae genome.</title>
        <authorList>
            <person name="Dietrich F.S."/>
            <person name="Voegeli S."/>
            <person name="Brachat S."/>
            <person name="Lerch A."/>
            <person name="Gates K."/>
            <person name="Steiner S."/>
            <person name="Mohr C."/>
            <person name="Pohlmann R."/>
            <person name="Luedi P."/>
            <person name="Choi S."/>
            <person name="Wing R.A."/>
            <person name="Flavier A."/>
            <person name="Gaffney T.D."/>
            <person name="Philippsen P."/>
        </authorList>
    </citation>
    <scope>NUCLEOTIDE SEQUENCE [LARGE SCALE GENOMIC DNA]</scope>
    <source>
        <strain evidence="7">ATCC 10895 / CBS 109.51 / FGSC 9923 / NRRL Y-1056</strain>
    </source>
</reference>
<dbReference type="GO" id="GO:0004497">
    <property type="term" value="F:monooxygenase activity"/>
    <property type="evidence" value="ECO:0000318"/>
    <property type="project" value="GO_Central"/>
</dbReference>
<dbReference type="HOGENOM" id="CLU_006909_5_0_1"/>
<name>Q750A2_EREGS</name>
<evidence type="ECO:0000256" key="5">
    <source>
        <dbReference type="ARBA" id="ARBA00023002"/>
    </source>
</evidence>
<protein>
    <submittedName>
        <fullName evidence="6">AGR055Cp</fullName>
    </submittedName>
</protein>
<dbReference type="OMA" id="WFDLQYD"/>
<dbReference type="InParanoid" id="Q750A2"/>
<keyword evidence="3" id="KW-0274">FAD</keyword>
<keyword evidence="4" id="KW-0521">NADP</keyword>
<dbReference type="GO" id="GO:0050661">
    <property type="term" value="F:NADP binding"/>
    <property type="evidence" value="ECO:0007669"/>
    <property type="project" value="InterPro"/>
</dbReference>
<evidence type="ECO:0000256" key="1">
    <source>
        <dbReference type="ARBA" id="ARBA00009183"/>
    </source>
</evidence>
<dbReference type="Pfam" id="PF00743">
    <property type="entry name" value="FMO-like"/>
    <property type="match status" value="1"/>
</dbReference>
<dbReference type="InterPro" id="IPR050346">
    <property type="entry name" value="FMO-like"/>
</dbReference>
<dbReference type="PRINTS" id="PR00370">
    <property type="entry name" value="FMOXYGENASE"/>
</dbReference>
<keyword evidence="2" id="KW-0285">Flavoprotein</keyword>
<dbReference type="InterPro" id="IPR000960">
    <property type="entry name" value="Flavin_mOase"/>
</dbReference>
<dbReference type="GO" id="GO:0004499">
    <property type="term" value="F:N,N-dimethylaniline monooxygenase activity"/>
    <property type="evidence" value="ECO:0007669"/>
    <property type="project" value="InterPro"/>
</dbReference>
<dbReference type="PANTHER" id="PTHR23023">
    <property type="entry name" value="DIMETHYLANILINE MONOOXYGENASE"/>
    <property type="match status" value="1"/>
</dbReference>
<accession>Q750A2</accession>
<dbReference type="GeneID" id="4623021"/>
<organism evidence="6 7">
    <name type="scientific">Eremothecium gossypii (strain ATCC 10895 / CBS 109.51 / FGSC 9923 / NRRL Y-1056)</name>
    <name type="common">Yeast</name>
    <name type="synonym">Ashbya gossypii</name>
    <dbReference type="NCBI Taxonomy" id="284811"/>
    <lineage>
        <taxon>Eukaryota</taxon>
        <taxon>Fungi</taxon>
        <taxon>Dikarya</taxon>
        <taxon>Ascomycota</taxon>
        <taxon>Saccharomycotina</taxon>
        <taxon>Saccharomycetes</taxon>
        <taxon>Saccharomycetales</taxon>
        <taxon>Saccharomycetaceae</taxon>
        <taxon>Eremothecium</taxon>
    </lineage>
</organism>
<reference evidence="7" key="2">
    <citation type="journal article" date="2013" name="G3 (Bethesda)">
        <title>Genomes of Ashbya fungi isolated from insects reveal four mating-type loci, numerous translocations, lack of transposons, and distinct gene duplications.</title>
        <authorList>
            <person name="Dietrich F.S."/>
            <person name="Voegeli S."/>
            <person name="Kuo S."/>
            <person name="Philippsen P."/>
        </authorList>
    </citation>
    <scope>GENOME REANNOTATION</scope>
    <source>
        <strain evidence="7">ATCC 10895 / CBS 109.51 / FGSC 9923 / NRRL Y-1056</strain>
    </source>
</reference>
<dbReference type="InterPro" id="IPR036188">
    <property type="entry name" value="FAD/NAD-bd_sf"/>
</dbReference>
<dbReference type="GO" id="GO:0050660">
    <property type="term" value="F:flavin adenine dinucleotide binding"/>
    <property type="evidence" value="ECO:0007669"/>
    <property type="project" value="InterPro"/>
</dbReference>